<feature type="region of interest" description="Disordered" evidence="1">
    <location>
        <begin position="196"/>
        <end position="285"/>
    </location>
</feature>
<dbReference type="SUPFAM" id="SSF54277">
    <property type="entry name" value="CAD &amp; PB1 domains"/>
    <property type="match status" value="1"/>
</dbReference>
<dbReference type="eggNOG" id="ENOG502QVUK">
    <property type="taxonomic scope" value="Eukaryota"/>
</dbReference>
<dbReference type="SMART" id="SM00666">
    <property type="entry name" value="PB1"/>
    <property type="match status" value="1"/>
</dbReference>
<dbReference type="CDD" id="cd06410">
    <property type="entry name" value="PB1_UP2"/>
    <property type="match status" value="1"/>
</dbReference>
<feature type="compositionally biased region" description="Basic and acidic residues" evidence="1">
    <location>
        <begin position="204"/>
        <end position="213"/>
    </location>
</feature>
<dbReference type="FunFam" id="3.10.20.90:FF:000058">
    <property type="entry name" value="Octicosapeptide/phox/Bem1p domain kinase superfamily protein"/>
    <property type="match status" value="1"/>
</dbReference>
<dbReference type="Pfam" id="PF00564">
    <property type="entry name" value="PB1"/>
    <property type="match status" value="1"/>
</dbReference>
<feature type="compositionally biased region" description="Pro residues" evidence="1">
    <location>
        <begin position="276"/>
        <end position="285"/>
    </location>
</feature>
<feature type="compositionally biased region" description="Polar residues" evidence="1">
    <location>
        <begin position="216"/>
        <end position="231"/>
    </location>
</feature>
<evidence type="ECO:0000313" key="3">
    <source>
        <dbReference type="EMBL" id="KGN49172.1"/>
    </source>
</evidence>
<dbReference type="OMA" id="PIGYHHL"/>
<dbReference type="InterPro" id="IPR000270">
    <property type="entry name" value="PB1_dom"/>
</dbReference>
<dbReference type="OrthoDB" id="1938580at2759"/>
<dbReference type="PANTHER" id="PTHR31066">
    <property type="entry name" value="OS05G0427100 PROTEIN-RELATED"/>
    <property type="match status" value="1"/>
</dbReference>
<dbReference type="KEGG" id="csv:101213084"/>
<dbReference type="EMBL" id="CM002927">
    <property type="protein sequence ID" value="KGN49172.1"/>
    <property type="molecule type" value="Genomic_DNA"/>
</dbReference>
<reference evidence="3 4" key="2">
    <citation type="journal article" date="2009" name="PLoS ONE">
        <title>An integrated genetic and cytogenetic map of the cucumber genome.</title>
        <authorList>
            <person name="Ren Y."/>
            <person name="Zhang Z."/>
            <person name="Liu J."/>
            <person name="Staub J.E."/>
            <person name="Han Y."/>
            <person name="Cheng Z."/>
            <person name="Li X."/>
            <person name="Lu J."/>
            <person name="Miao H."/>
            <person name="Kang H."/>
            <person name="Xie B."/>
            <person name="Gu X."/>
            <person name="Wang X."/>
            <person name="Du Y."/>
            <person name="Jin W."/>
            <person name="Huang S."/>
        </authorList>
    </citation>
    <scope>NUCLEOTIDE SEQUENCE [LARGE SCALE GENOMIC DNA]</scope>
    <source>
        <strain evidence="4">cv. 9930</strain>
    </source>
</reference>
<evidence type="ECO:0000259" key="2">
    <source>
        <dbReference type="SMART" id="SM00666"/>
    </source>
</evidence>
<evidence type="ECO:0000313" key="4">
    <source>
        <dbReference type="Proteomes" id="UP000029981"/>
    </source>
</evidence>
<organism evidence="3 4">
    <name type="scientific">Cucumis sativus</name>
    <name type="common">Cucumber</name>
    <dbReference type="NCBI Taxonomy" id="3659"/>
    <lineage>
        <taxon>Eukaryota</taxon>
        <taxon>Viridiplantae</taxon>
        <taxon>Streptophyta</taxon>
        <taxon>Embryophyta</taxon>
        <taxon>Tracheophyta</taxon>
        <taxon>Spermatophyta</taxon>
        <taxon>Magnoliopsida</taxon>
        <taxon>eudicotyledons</taxon>
        <taxon>Gunneridae</taxon>
        <taxon>Pentapetalae</taxon>
        <taxon>rosids</taxon>
        <taxon>fabids</taxon>
        <taxon>Cucurbitales</taxon>
        <taxon>Cucurbitaceae</taxon>
        <taxon>Benincaseae</taxon>
        <taxon>Cucumis</taxon>
    </lineage>
</organism>
<feature type="region of interest" description="Disordered" evidence="1">
    <location>
        <begin position="1"/>
        <end position="29"/>
    </location>
</feature>
<protein>
    <recommendedName>
        <fullName evidence="2">PB1 domain-containing protein</fullName>
    </recommendedName>
</protein>
<accession>A0A0A0KLC3</accession>
<reference evidence="3 4" key="3">
    <citation type="journal article" date="2010" name="BMC Genomics">
        <title>Transcriptome sequencing and comparative analysis of cucumber flowers with different sex types.</title>
        <authorList>
            <person name="Guo S."/>
            <person name="Zheng Y."/>
            <person name="Joung J.G."/>
            <person name="Liu S."/>
            <person name="Zhang Z."/>
            <person name="Crasta O.R."/>
            <person name="Sobral B.W."/>
            <person name="Xu Y."/>
            <person name="Huang S."/>
            <person name="Fei Z."/>
        </authorList>
    </citation>
    <scope>NUCLEOTIDE SEQUENCE [LARGE SCALE GENOMIC DNA]</scope>
    <source>
        <strain evidence="4">cv. 9930</strain>
    </source>
</reference>
<sequence>MASIHPSELDSNATDSVASSPRSDHHFNLSNDPHARVRFMCSFGGNILPRPHDNQLRYVGGETRIVAVQRSTTFSHFLAKLAKITGTINMSIKYQLPNEDLDALISVSTDEDVENMMDEYDRLVQNHNPKSARLRLFLFPRGEDSRASSINSLLGGSTNRDHWFLDALNGGAPVPELERGRSEVSSIVSEVPDYLFGLDNQDDTSTHSREPKSKSRFNLNPSENVSVSDPGSPSPILPSATCVTSMPNLPPVKTRPDTPSPRSEPVDKTPENCEPPAIPFSQPPGYPNNPMMHYFPGTNYPGHHQQVVYVLPGQIPPGNVPVQHIPIQTQPSYVQQFQPVGGGQVPLTYHHPVTMGGQVYGGGMGPVSGYDPQAEVARMAADGVSQQMYYGVQNATRAPPYAMGMMGGPVAEEVRGSGSETRTGSRVSP</sequence>
<dbReference type="InterPro" id="IPR053198">
    <property type="entry name" value="Gynoecium_Dev_Regulator"/>
</dbReference>
<dbReference type="Gene3D" id="3.10.20.90">
    <property type="entry name" value="Phosphatidylinositol 3-kinase Catalytic Subunit, Chain A, domain 1"/>
    <property type="match status" value="1"/>
</dbReference>
<evidence type="ECO:0000256" key="1">
    <source>
        <dbReference type="SAM" id="MobiDB-lite"/>
    </source>
</evidence>
<proteinExistence type="predicted"/>
<dbReference type="PANTHER" id="PTHR31066:SF33">
    <property type="entry name" value="OS07G0556300 PROTEIN"/>
    <property type="match status" value="1"/>
</dbReference>
<dbReference type="Gramene" id="KGN49172">
    <property type="protein sequence ID" value="KGN49172"/>
    <property type="gene ID" value="Csa_6G516800"/>
</dbReference>
<gene>
    <name evidence="3" type="ORF">Csa_6G516800</name>
</gene>
<feature type="compositionally biased region" description="Polar residues" evidence="1">
    <location>
        <begin position="9"/>
        <end position="21"/>
    </location>
</feature>
<keyword evidence="4" id="KW-1185">Reference proteome</keyword>
<dbReference type="AlphaFoldDB" id="A0A0A0KLC3"/>
<dbReference type="Proteomes" id="UP000029981">
    <property type="component" value="Chromosome 6"/>
</dbReference>
<reference evidence="3 4" key="1">
    <citation type="journal article" date="2009" name="Nat. Genet.">
        <title>The genome of the cucumber, Cucumis sativus L.</title>
        <authorList>
            <person name="Huang S."/>
            <person name="Li R."/>
            <person name="Zhang Z."/>
            <person name="Li L."/>
            <person name="Gu X."/>
            <person name="Fan W."/>
            <person name="Lucas W.J."/>
            <person name="Wang X."/>
            <person name="Xie B."/>
            <person name="Ni P."/>
            <person name="Ren Y."/>
            <person name="Zhu H."/>
            <person name="Li J."/>
            <person name="Lin K."/>
            <person name="Jin W."/>
            <person name="Fei Z."/>
            <person name="Li G."/>
            <person name="Staub J."/>
            <person name="Kilian A."/>
            <person name="van der Vossen E.A."/>
            <person name="Wu Y."/>
            <person name="Guo J."/>
            <person name="He J."/>
            <person name="Jia Z."/>
            <person name="Ren Y."/>
            <person name="Tian G."/>
            <person name="Lu Y."/>
            <person name="Ruan J."/>
            <person name="Qian W."/>
            <person name="Wang M."/>
            <person name="Huang Q."/>
            <person name="Li B."/>
            <person name="Xuan Z."/>
            <person name="Cao J."/>
            <person name="Asan"/>
            <person name="Wu Z."/>
            <person name="Zhang J."/>
            <person name="Cai Q."/>
            <person name="Bai Y."/>
            <person name="Zhao B."/>
            <person name="Han Y."/>
            <person name="Li Y."/>
            <person name="Li X."/>
            <person name="Wang S."/>
            <person name="Shi Q."/>
            <person name="Liu S."/>
            <person name="Cho W.K."/>
            <person name="Kim J.Y."/>
            <person name="Xu Y."/>
            <person name="Heller-Uszynska K."/>
            <person name="Miao H."/>
            <person name="Cheng Z."/>
            <person name="Zhang S."/>
            <person name="Wu J."/>
            <person name="Yang Y."/>
            <person name="Kang H."/>
            <person name="Li M."/>
            <person name="Liang H."/>
            <person name="Ren X."/>
            <person name="Shi Z."/>
            <person name="Wen M."/>
            <person name="Jian M."/>
            <person name="Yang H."/>
            <person name="Zhang G."/>
            <person name="Yang Z."/>
            <person name="Chen R."/>
            <person name="Liu S."/>
            <person name="Li J."/>
            <person name="Ma L."/>
            <person name="Liu H."/>
            <person name="Zhou Y."/>
            <person name="Zhao J."/>
            <person name="Fang X."/>
            <person name="Li G."/>
            <person name="Fang L."/>
            <person name="Li Y."/>
            <person name="Liu D."/>
            <person name="Zheng H."/>
            <person name="Zhang Y."/>
            <person name="Qin N."/>
            <person name="Li Z."/>
            <person name="Yang G."/>
            <person name="Yang S."/>
            <person name="Bolund L."/>
            <person name="Kristiansen K."/>
            <person name="Zheng H."/>
            <person name="Li S."/>
            <person name="Zhang X."/>
            <person name="Yang H."/>
            <person name="Wang J."/>
            <person name="Sun R."/>
            <person name="Zhang B."/>
            <person name="Jiang S."/>
            <person name="Wang J."/>
            <person name="Du Y."/>
            <person name="Li S."/>
        </authorList>
    </citation>
    <scope>NUCLEOTIDE SEQUENCE [LARGE SCALE GENOMIC DNA]</scope>
    <source>
        <strain evidence="4">cv. 9930</strain>
    </source>
</reference>
<reference evidence="3 4" key="4">
    <citation type="journal article" date="2011" name="BMC Genomics">
        <title>RNA-Seq improves annotation of protein-coding genes in the cucumber genome.</title>
        <authorList>
            <person name="Li Z."/>
            <person name="Zhang Z."/>
            <person name="Yan P."/>
            <person name="Huang S."/>
            <person name="Fei Z."/>
            <person name="Lin K."/>
        </authorList>
    </citation>
    <scope>NUCLEOTIDE SEQUENCE [LARGE SCALE GENOMIC DNA]</scope>
    <source>
        <strain evidence="4">cv. 9930</strain>
    </source>
</reference>
<name>A0A0A0KLC3_CUCSA</name>
<feature type="domain" description="PB1" evidence="2">
    <location>
        <begin position="51"/>
        <end position="141"/>
    </location>
</feature>